<dbReference type="InterPro" id="IPR000182">
    <property type="entry name" value="GNAT_dom"/>
</dbReference>
<evidence type="ECO:0000259" key="1">
    <source>
        <dbReference type="PROSITE" id="PS51186"/>
    </source>
</evidence>
<accession>A0A1G6I0J7</accession>
<evidence type="ECO:0000313" key="2">
    <source>
        <dbReference type="EMBL" id="SDB99918.1"/>
    </source>
</evidence>
<dbReference type="InterPro" id="IPR016181">
    <property type="entry name" value="Acyl_CoA_acyltransferase"/>
</dbReference>
<dbReference type="GO" id="GO:0008999">
    <property type="term" value="F:protein-N-terminal-alanine acetyltransferase activity"/>
    <property type="evidence" value="ECO:0007669"/>
    <property type="project" value="TreeGrafter"/>
</dbReference>
<name>A0A1G6I0J7_9BACI</name>
<reference evidence="3" key="1">
    <citation type="submission" date="2016-09" db="EMBL/GenBank/DDBJ databases">
        <authorList>
            <person name="Varghese N."/>
            <person name="Submissions S."/>
        </authorList>
    </citation>
    <scope>NUCLEOTIDE SEQUENCE [LARGE SCALE GENOMIC DNA]</scope>
    <source>
        <strain evidence="3">25nlg</strain>
    </source>
</reference>
<dbReference type="InterPro" id="IPR050276">
    <property type="entry name" value="MshD_Acetyltransferase"/>
</dbReference>
<dbReference type="Proteomes" id="UP000242662">
    <property type="component" value="Unassembled WGS sequence"/>
</dbReference>
<dbReference type="InterPro" id="IPR006464">
    <property type="entry name" value="AcTrfase_RimI/Ard1"/>
</dbReference>
<organism evidence="2 3">
    <name type="scientific">Shouchella lonarensis</name>
    <dbReference type="NCBI Taxonomy" id="1464122"/>
    <lineage>
        <taxon>Bacteria</taxon>
        <taxon>Bacillati</taxon>
        <taxon>Bacillota</taxon>
        <taxon>Bacilli</taxon>
        <taxon>Bacillales</taxon>
        <taxon>Bacillaceae</taxon>
        <taxon>Shouchella</taxon>
    </lineage>
</organism>
<gene>
    <name evidence="2" type="ORF">SAMN05421737_104257</name>
</gene>
<sequence>MQQEGVSSEPAIRMMTFADIDQVLAVERSAFKRPWKRAAFESELRVKNVAHYFVMESAGEIIGYCGVWKVIDEAQITNIAIHKKSQGNAYGEWLLRFVMTWLHGVGAGKLSLEVRPSNLPALALYQKLGFEKIAVRKNYYADDLEDAWVMEVKISDIDFSDRDKL</sequence>
<dbReference type="Gene3D" id="3.40.630.30">
    <property type="match status" value="1"/>
</dbReference>
<keyword evidence="3" id="KW-1185">Reference proteome</keyword>
<dbReference type="PROSITE" id="PS51186">
    <property type="entry name" value="GNAT"/>
    <property type="match status" value="1"/>
</dbReference>
<dbReference type="STRING" id="1464122.SAMN05421737_104257"/>
<protein>
    <submittedName>
        <fullName evidence="2">Ribosomal-protein-alanine N-acetyltransferase</fullName>
    </submittedName>
</protein>
<dbReference type="NCBIfam" id="TIGR01575">
    <property type="entry name" value="rimI"/>
    <property type="match status" value="1"/>
</dbReference>
<dbReference type="PANTHER" id="PTHR43617:SF35">
    <property type="entry name" value="[RIBOSOMAL PROTEIN BS18]-ALANINE N-ACETYLTRANSFERASE"/>
    <property type="match status" value="1"/>
</dbReference>
<dbReference type="CDD" id="cd04301">
    <property type="entry name" value="NAT_SF"/>
    <property type="match status" value="1"/>
</dbReference>
<evidence type="ECO:0000313" key="3">
    <source>
        <dbReference type="Proteomes" id="UP000242662"/>
    </source>
</evidence>
<dbReference type="RefSeq" id="WP_245701106.1">
    <property type="nucleotide sequence ID" value="NZ_FMYM01000004.1"/>
</dbReference>
<feature type="domain" description="N-acetyltransferase" evidence="1">
    <location>
        <begin position="10"/>
        <end position="155"/>
    </location>
</feature>
<proteinExistence type="predicted"/>
<dbReference type="PANTHER" id="PTHR43617">
    <property type="entry name" value="L-AMINO ACID N-ACETYLTRANSFERASE"/>
    <property type="match status" value="1"/>
</dbReference>
<dbReference type="EMBL" id="FMYM01000004">
    <property type="protein sequence ID" value="SDB99918.1"/>
    <property type="molecule type" value="Genomic_DNA"/>
</dbReference>
<dbReference type="SUPFAM" id="SSF55729">
    <property type="entry name" value="Acyl-CoA N-acyltransferases (Nat)"/>
    <property type="match status" value="1"/>
</dbReference>
<dbReference type="AlphaFoldDB" id="A0A1G6I0J7"/>
<keyword evidence="2" id="KW-0808">Transferase</keyword>
<dbReference type="Pfam" id="PF00583">
    <property type="entry name" value="Acetyltransf_1"/>
    <property type="match status" value="1"/>
</dbReference>